<dbReference type="Pfam" id="PF21274">
    <property type="entry name" value="Rng_hyd_C"/>
    <property type="match status" value="1"/>
</dbReference>
<evidence type="ECO:0000259" key="4">
    <source>
        <dbReference type="Pfam" id="PF01494"/>
    </source>
</evidence>
<dbReference type="Gene3D" id="3.40.30.120">
    <property type="match status" value="1"/>
</dbReference>
<dbReference type="PANTHER" id="PTHR43004">
    <property type="entry name" value="TRK SYSTEM POTASSIUM UPTAKE PROTEIN"/>
    <property type="match status" value="1"/>
</dbReference>
<dbReference type="InterPro" id="IPR050641">
    <property type="entry name" value="RIFMO-like"/>
</dbReference>
<keyword evidence="5" id="KW-0560">Oxidoreductase</keyword>
<keyword evidence="6" id="KW-1185">Reference proteome</keyword>
<dbReference type="EMBL" id="JAGTJJ010000019">
    <property type="protein sequence ID" value="MDC3984249.1"/>
    <property type="molecule type" value="Genomic_DNA"/>
</dbReference>
<dbReference type="GO" id="GO:0016709">
    <property type="term" value="F:oxidoreductase activity, acting on paired donors, with incorporation or reduction of molecular oxygen, NAD(P)H as one donor, and incorporation of one atom of oxygen"/>
    <property type="evidence" value="ECO:0007669"/>
    <property type="project" value="UniProtKB-ARBA"/>
</dbReference>
<dbReference type="RefSeq" id="WP_272458902.1">
    <property type="nucleotide sequence ID" value="NZ_JAGTJJ010000019.1"/>
</dbReference>
<dbReference type="PANTHER" id="PTHR43004:SF19">
    <property type="entry name" value="BINDING MONOOXYGENASE, PUTATIVE (JCVI)-RELATED"/>
    <property type="match status" value="1"/>
</dbReference>
<dbReference type="InterPro" id="IPR036188">
    <property type="entry name" value="FAD/NAD-bd_sf"/>
</dbReference>
<dbReference type="SUPFAM" id="SSF51905">
    <property type="entry name" value="FAD/NAD(P)-binding domain"/>
    <property type="match status" value="1"/>
</dbReference>
<evidence type="ECO:0000313" key="5">
    <source>
        <dbReference type="EMBL" id="MDC3984249.1"/>
    </source>
</evidence>
<protein>
    <submittedName>
        <fullName evidence="5">FAD-dependent monooxygenase</fullName>
    </submittedName>
</protein>
<evidence type="ECO:0000256" key="1">
    <source>
        <dbReference type="ARBA" id="ARBA00001974"/>
    </source>
</evidence>
<dbReference type="Gene3D" id="3.30.9.10">
    <property type="entry name" value="D-Amino Acid Oxidase, subunit A, domain 2"/>
    <property type="match status" value="1"/>
</dbReference>
<dbReference type="InterPro" id="IPR002938">
    <property type="entry name" value="FAD-bd"/>
</dbReference>
<keyword evidence="5" id="KW-0503">Monooxygenase</keyword>
<evidence type="ECO:0000256" key="2">
    <source>
        <dbReference type="ARBA" id="ARBA00022630"/>
    </source>
</evidence>
<dbReference type="Pfam" id="PF01494">
    <property type="entry name" value="FAD_binding_3"/>
    <property type="match status" value="1"/>
</dbReference>
<name>A0A9X3X4R4_9BACT</name>
<dbReference type="PRINTS" id="PR00420">
    <property type="entry name" value="RNGMNOXGNASE"/>
</dbReference>
<evidence type="ECO:0000313" key="6">
    <source>
        <dbReference type="Proteomes" id="UP001151081"/>
    </source>
</evidence>
<organism evidence="5 6">
    <name type="scientific">Polyangium jinanense</name>
    <dbReference type="NCBI Taxonomy" id="2829994"/>
    <lineage>
        <taxon>Bacteria</taxon>
        <taxon>Pseudomonadati</taxon>
        <taxon>Myxococcota</taxon>
        <taxon>Polyangia</taxon>
        <taxon>Polyangiales</taxon>
        <taxon>Polyangiaceae</taxon>
        <taxon>Polyangium</taxon>
    </lineage>
</organism>
<reference evidence="5 6" key="1">
    <citation type="submission" date="2021-04" db="EMBL/GenBank/DDBJ databases">
        <title>Genome analysis of Polyangium sp.</title>
        <authorList>
            <person name="Li Y."/>
            <person name="Wang J."/>
        </authorList>
    </citation>
    <scope>NUCLEOTIDE SEQUENCE [LARGE SCALE GENOMIC DNA]</scope>
    <source>
        <strain evidence="5 6">SDU14</strain>
    </source>
</reference>
<dbReference type="AlphaFoldDB" id="A0A9X3X4R4"/>
<keyword evidence="2" id="KW-0285">Flavoprotein</keyword>
<gene>
    <name evidence="5" type="ORF">KEG57_27320</name>
</gene>
<sequence>MNLEKTDVLVVGGSLVGLSAAVFLAARGVRPIVVERHAGSSPHPRAIGYTRRTMELFRGVGLGDAIPQAPRDHRVRRVRVRSLAGAWFEESSWSSAAPAPSEERPPCSPVNAAGIAQDRLEPMLRARAIELGADVRTRTELVSFEQDAAGVTAVLRGHDGTETTVRAAHLVAADGARSTIRDALGIGRSGRGYLRTARSVLFRAPLDAYLREGIVQFSIDQPGFQAFLASYGDGRWVLIFSDDVDRDEADLRTMIMRAIGRDDMPIEIVATGRWEICALIADRFSAGRVFLAGDAAHALPPNRGGFGANTGIEDAHNLAWKLASVIDGVSSPALLDTYDAERRPIAWLRHQQIFARDDFKAFADESARAAPIYDDDAMELGQLYRSAAVLGAGPDLPPARHPDAWRGQPGTRAPHAWLERDGARLSTLDLFGRGWVLVTGEGEGERWSAAAAAARDALGIDVTVEVLLPDVCASFGLEEGGASLVRPDGYVAWRAPPPPIDAKTALRDALAQVALATRG</sequence>
<keyword evidence="3" id="KW-0274">FAD</keyword>
<dbReference type="Gene3D" id="3.50.50.60">
    <property type="entry name" value="FAD/NAD(P)-binding domain"/>
    <property type="match status" value="1"/>
</dbReference>
<comment type="caution">
    <text evidence="5">The sequence shown here is derived from an EMBL/GenBank/DDBJ whole genome shotgun (WGS) entry which is preliminary data.</text>
</comment>
<feature type="domain" description="FAD-binding" evidence="4">
    <location>
        <begin position="5"/>
        <end position="348"/>
    </location>
</feature>
<comment type="cofactor">
    <cofactor evidence="1">
        <name>FAD</name>
        <dbReference type="ChEBI" id="CHEBI:57692"/>
    </cofactor>
</comment>
<evidence type="ECO:0000256" key="3">
    <source>
        <dbReference type="ARBA" id="ARBA00022827"/>
    </source>
</evidence>
<dbReference type="GO" id="GO:0071949">
    <property type="term" value="F:FAD binding"/>
    <property type="evidence" value="ECO:0007669"/>
    <property type="project" value="InterPro"/>
</dbReference>
<proteinExistence type="predicted"/>
<accession>A0A9X3X4R4</accession>
<dbReference type="Proteomes" id="UP001151081">
    <property type="component" value="Unassembled WGS sequence"/>
</dbReference>